<dbReference type="OrthoDB" id="9974421at2759"/>
<evidence type="ECO:0000313" key="1">
    <source>
        <dbReference type="EMBL" id="CAG7820556.1"/>
    </source>
</evidence>
<proteinExistence type="predicted"/>
<dbReference type="EMBL" id="CAJVCH010482052">
    <property type="protein sequence ID" value="CAG7820556.1"/>
    <property type="molecule type" value="Genomic_DNA"/>
</dbReference>
<accession>A0A8J2PA52</accession>
<comment type="caution">
    <text evidence="1">The sequence shown here is derived from an EMBL/GenBank/DDBJ whole genome shotgun (WGS) entry which is preliminary data.</text>
</comment>
<name>A0A8J2PA52_9HEXA</name>
<dbReference type="AlphaFoldDB" id="A0A8J2PA52"/>
<gene>
    <name evidence="1" type="ORF">AFUS01_LOCUS30942</name>
</gene>
<dbReference type="Proteomes" id="UP000708208">
    <property type="component" value="Unassembled WGS sequence"/>
</dbReference>
<dbReference type="PANTHER" id="PTHR11005">
    <property type="entry name" value="LYSOSOMAL ACID LIPASE-RELATED"/>
    <property type="match status" value="1"/>
</dbReference>
<organism evidence="1 2">
    <name type="scientific">Allacma fusca</name>
    <dbReference type="NCBI Taxonomy" id="39272"/>
    <lineage>
        <taxon>Eukaryota</taxon>
        <taxon>Metazoa</taxon>
        <taxon>Ecdysozoa</taxon>
        <taxon>Arthropoda</taxon>
        <taxon>Hexapoda</taxon>
        <taxon>Collembola</taxon>
        <taxon>Symphypleona</taxon>
        <taxon>Sminthuridae</taxon>
        <taxon>Allacma</taxon>
    </lineage>
</organism>
<protein>
    <submittedName>
        <fullName evidence="1">Uncharacterized protein</fullName>
    </submittedName>
</protein>
<evidence type="ECO:0000313" key="2">
    <source>
        <dbReference type="Proteomes" id="UP000708208"/>
    </source>
</evidence>
<reference evidence="1" key="1">
    <citation type="submission" date="2021-06" db="EMBL/GenBank/DDBJ databases">
        <authorList>
            <person name="Hodson N. C."/>
            <person name="Mongue J. A."/>
            <person name="Jaron S. K."/>
        </authorList>
    </citation>
    <scope>NUCLEOTIDE SEQUENCE</scope>
</reference>
<keyword evidence="2" id="KW-1185">Reference proteome</keyword>
<sequence>MMCGWEISVGTSTPTVTSTLDNNDTRFWDFSWHEIRIYEVPAMVDDILRATEEPDLFYVAQSMGNSVSDVYVVEDGVQRED</sequence>